<evidence type="ECO:0000313" key="1">
    <source>
        <dbReference type="EMBL" id="GFN89015.1"/>
    </source>
</evidence>
<accession>A0AAV3YPF5</accession>
<sequence length="104" mass="12157">MGIPCRGAILLYTLHLDGEAPILREIRCRFLNIYMMEPSILWERYCCILDTKRIKLPYQRRGAAVFWTPRGLNSHSKREVLPYSGHLEDYTPIPKEICCCILDT</sequence>
<reference evidence="1 2" key="1">
    <citation type="journal article" date="2021" name="Elife">
        <title>Chloroplast acquisition without the gene transfer in kleptoplastic sea slugs, Plakobranchus ocellatus.</title>
        <authorList>
            <person name="Maeda T."/>
            <person name="Takahashi S."/>
            <person name="Yoshida T."/>
            <person name="Shimamura S."/>
            <person name="Takaki Y."/>
            <person name="Nagai Y."/>
            <person name="Toyoda A."/>
            <person name="Suzuki Y."/>
            <person name="Arimoto A."/>
            <person name="Ishii H."/>
            <person name="Satoh N."/>
            <person name="Nishiyama T."/>
            <person name="Hasebe M."/>
            <person name="Maruyama T."/>
            <person name="Minagawa J."/>
            <person name="Obokata J."/>
            <person name="Shigenobu S."/>
        </authorList>
    </citation>
    <scope>NUCLEOTIDE SEQUENCE [LARGE SCALE GENOMIC DNA]</scope>
</reference>
<keyword evidence="2" id="KW-1185">Reference proteome</keyword>
<comment type="caution">
    <text evidence="1">The sequence shown here is derived from an EMBL/GenBank/DDBJ whole genome shotgun (WGS) entry which is preliminary data.</text>
</comment>
<proteinExistence type="predicted"/>
<dbReference type="AlphaFoldDB" id="A0AAV3YPF5"/>
<name>A0AAV3YPF5_9GAST</name>
<organism evidence="1 2">
    <name type="scientific">Plakobranchus ocellatus</name>
    <dbReference type="NCBI Taxonomy" id="259542"/>
    <lineage>
        <taxon>Eukaryota</taxon>
        <taxon>Metazoa</taxon>
        <taxon>Spiralia</taxon>
        <taxon>Lophotrochozoa</taxon>
        <taxon>Mollusca</taxon>
        <taxon>Gastropoda</taxon>
        <taxon>Heterobranchia</taxon>
        <taxon>Euthyneura</taxon>
        <taxon>Panpulmonata</taxon>
        <taxon>Sacoglossa</taxon>
        <taxon>Placobranchoidea</taxon>
        <taxon>Plakobranchidae</taxon>
        <taxon>Plakobranchus</taxon>
    </lineage>
</organism>
<dbReference type="EMBL" id="BLXT01001900">
    <property type="protein sequence ID" value="GFN89015.1"/>
    <property type="molecule type" value="Genomic_DNA"/>
</dbReference>
<dbReference type="Proteomes" id="UP000735302">
    <property type="component" value="Unassembled WGS sequence"/>
</dbReference>
<protein>
    <submittedName>
        <fullName evidence="1">Uncharacterized protein</fullName>
    </submittedName>
</protein>
<gene>
    <name evidence="1" type="ORF">PoB_001552100</name>
</gene>
<evidence type="ECO:0000313" key="2">
    <source>
        <dbReference type="Proteomes" id="UP000735302"/>
    </source>
</evidence>